<feature type="transmembrane region" description="Helical" evidence="1">
    <location>
        <begin position="143"/>
        <end position="173"/>
    </location>
</feature>
<gene>
    <name evidence="2" type="ORF">QRX50_04940</name>
</gene>
<keyword evidence="1" id="KW-0472">Membrane</keyword>
<dbReference type="PANTHER" id="PTHR36833:SF1">
    <property type="entry name" value="INTEGRAL MEMBRANE TRANSPORT PROTEIN"/>
    <property type="match status" value="1"/>
</dbReference>
<sequence>MKLLRLFATSFSLSLRQALAFRANLVFDAVLSVVALASTIATVLVIFSRTTTLAGWTRLEVLVLIGTFELLSGVKTTFVDPNLAGFPTRGVREGRLDHHLLQPAPSMFLVSFATAAPLAGVQILLGLGVVFAGAGELPRFPGAGAFCVWAVLVAAATVTTWAVGMIFASLAFWAPKLDLHSLFGNVWQLARYPADIYARRLRRVFTYVLPLALVASAPARTLARPVDALLVRGAMVTTAAAVLVAILVWRTGLRRYTGASS</sequence>
<proteinExistence type="predicted"/>
<dbReference type="RefSeq" id="WP_285970778.1">
    <property type="nucleotide sequence ID" value="NZ_CP127294.1"/>
</dbReference>
<dbReference type="Proteomes" id="UP001236014">
    <property type="component" value="Chromosome"/>
</dbReference>
<name>A0A9Y2MYJ8_9PSEU</name>
<keyword evidence="1" id="KW-1133">Transmembrane helix</keyword>
<reference evidence="2 3" key="1">
    <citation type="submission" date="2023-06" db="EMBL/GenBank/DDBJ databases">
        <authorList>
            <person name="Oyuntsetseg B."/>
            <person name="Kim S.B."/>
        </authorList>
    </citation>
    <scope>NUCLEOTIDE SEQUENCE [LARGE SCALE GENOMIC DNA]</scope>
    <source>
        <strain evidence="2 3">2-15</strain>
    </source>
</reference>
<keyword evidence="3" id="KW-1185">Reference proteome</keyword>
<dbReference type="AlphaFoldDB" id="A0A9Y2MYJ8"/>
<feature type="transmembrane region" description="Helical" evidence="1">
    <location>
        <begin position="108"/>
        <end position="131"/>
    </location>
</feature>
<accession>A0A9Y2MYJ8</accession>
<feature type="transmembrane region" description="Helical" evidence="1">
    <location>
        <begin position="204"/>
        <end position="223"/>
    </location>
</feature>
<dbReference type="EMBL" id="CP127294">
    <property type="protein sequence ID" value="WIX80139.1"/>
    <property type="molecule type" value="Genomic_DNA"/>
</dbReference>
<organism evidence="2 3">
    <name type="scientific">Amycolatopsis carbonis</name>
    <dbReference type="NCBI Taxonomy" id="715471"/>
    <lineage>
        <taxon>Bacteria</taxon>
        <taxon>Bacillati</taxon>
        <taxon>Actinomycetota</taxon>
        <taxon>Actinomycetes</taxon>
        <taxon>Pseudonocardiales</taxon>
        <taxon>Pseudonocardiaceae</taxon>
        <taxon>Amycolatopsis</taxon>
    </lineage>
</organism>
<keyword evidence="1" id="KW-0812">Transmembrane</keyword>
<dbReference type="InterPro" id="IPR010390">
    <property type="entry name" value="ABC-2_transporter-like"/>
</dbReference>
<evidence type="ECO:0000256" key="1">
    <source>
        <dbReference type="SAM" id="Phobius"/>
    </source>
</evidence>
<dbReference type="PANTHER" id="PTHR36833">
    <property type="entry name" value="SLR0610 PROTEIN-RELATED"/>
    <property type="match status" value="1"/>
</dbReference>
<feature type="transmembrane region" description="Helical" evidence="1">
    <location>
        <begin position="30"/>
        <end position="48"/>
    </location>
</feature>
<protein>
    <submittedName>
        <fullName evidence="2">ABC-2 family transporter protein</fullName>
    </submittedName>
</protein>
<feature type="transmembrane region" description="Helical" evidence="1">
    <location>
        <begin position="229"/>
        <end position="249"/>
    </location>
</feature>
<dbReference type="KEGG" id="acab:QRX50_04940"/>
<evidence type="ECO:0000313" key="3">
    <source>
        <dbReference type="Proteomes" id="UP001236014"/>
    </source>
</evidence>
<dbReference type="Pfam" id="PF06182">
    <property type="entry name" value="ABC2_membrane_6"/>
    <property type="match status" value="1"/>
</dbReference>
<evidence type="ECO:0000313" key="2">
    <source>
        <dbReference type="EMBL" id="WIX80139.1"/>
    </source>
</evidence>